<comment type="caution">
    <text evidence="1">The sequence shown here is derived from an EMBL/GenBank/DDBJ whole genome shotgun (WGS) entry which is preliminary data.</text>
</comment>
<dbReference type="RefSeq" id="WP_049655346.1">
    <property type="nucleotide sequence ID" value="NZ_QVIG01000001.1"/>
</dbReference>
<reference evidence="1 2" key="1">
    <citation type="submission" date="2018-08" db="EMBL/GenBank/DDBJ databases">
        <title>Diversity &amp; Physiological Properties of Lignin-Decomposing Actinobacteria from Soil.</title>
        <authorList>
            <person name="Roh S.G."/>
            <person name="Kim S.B."/>
        </authorList>
    </citation>
    <scope>NUCLEOTIDE SEQUENCE [LARGE SCALE GENOMIC DNA]</scope>
    <source>
        <strain evidence="1 2">MMS17-GH009</strain>
    </source>
</reference>
<evidence type="ECO:0000313" key="1">
    <source>
        <dbReference type="EMBL" id="RGD61878.1"/>
    </source>
</evidence>
<keyword evidence="2" id="KW-1185">Reference proteome</keyword>
<protein>
    <submittedName>
        <fullName evidence="1">Uncharacterized protein</fullName>
    </submittedName>
</protein>
<gene>
    <name evidence="1" type="ORF">DR950_32755</name>
</gene>
<proteinExistence type="predicted"/>
<name>A0A373A140_9ACTN</name>
<sequence>MKEKTPRDIAVGDQLRAAGTEGAQWLTASGWGPPVKVPLQEAAKWQQETRARMLASQRDESCTWCDHLLYGGPQPVVVHAEHPTHLICRACSIAARPRRVCLDCGEPAASTSPADGREDVFMGAVAIYTRLRCAACHHSDPLTGTFGQPV</sequence>
<accession>A0A373A140</accession>
<dbReference type="Proteomes" id="UP000263377">
    <property type="component" value="Unassembled WGS sequence"/>
</dbReference>
<dbReference type="AlphaFoldDB" id="A0A373A140"/>
<dbReference type="EMBL" id="QVIG01000001">
    <property type="protein sequence ID" value="RGD61878.1"/>
    <property type="molecule type" value="Genomic_DNA"/>
</dbReference>
<organism evidence="1 2">
    <name type="scientific">Kitasatospora xanthocidica</name>
    <dbReference type="NCBI Taxonomy" id="83382"/>
    <lineage>
        <taxon>Bacteria</taxon>
        <taxon>Bacillati</taxon>
        <taxon>Actinomycetota</taxon>
        <taxon>Actinomycetes</taxon>
        <taxon>Kitasatosporales</taxon>
        <taxon>Streptomycetaceae</taxon>
        <taxon>Kitasatospora</taxon>
    </lineage>
</organism>
<evidence type="ECO:0000313" key="2">
    <source>
        <dbReference type="Proteomes" id="UP000263377"/>
    </source>
</evidence>